<organism evidence="1 2">
    <name type="scientific">Ligilactobacillus animalis</name>
    <dbReference type="NCBI Taxonomy" id="1605"/>
    <lineage>
        <taxon>Bacteria</taxon>
        <taxon>Bacillati</taxon>
        <taxon>Bacillota</taxon>
        <taxon>Bacilli</taxon>
        <taxon>Lactobacillales</taxon>
        <taxon>Lactobacillaceae</taxon>
        <taxon>Ligilactobacillus</taxon>
    </lineage>
</organism>
<dbReference type="Proteomes" id="UP000027129">
    <property type="component" value="Unassembled WGS sequence"/>
</dbReference>
<gene>
    <name evidence="1" type="ORF">Lani381_1097</name>
</gene>
<evidence type="ECO:0000313" key="2">
    <source>
        <dbReference type="Proteomes" id="UP000027129"/>
    </source>
</evidence>
<name>A0ABR4RR81_9LACO</name>
<proteinExistence type="predicted"/>
<protein>
    <submittedName>
        <fullName evidence="1">Uncharacterized protein</fullName>
    </submittedName>
</protein>
<evidence type="ECO:0000313" key="1">
    <source>
        <dbReference type="EMBL" id="KDA46061.1"/>
    </source>
</evidence>
<accession>A0ABR4RR81</accession>
<reference evidence="1 2" key="1">
    <citation type="submission" date="2014-04" db="EMBL/GenBank/DDBJ databases">
        <title>Draft Genome Sequence of Lactobacillus animalis 381-IL-28.</title>
        <authorList>
            <person name="Sturino J.M."/>
            <person name="Rajendran M."/>
            <person name="Altermann E."/>
        </authorList>
    </citation>
    <scope>NUCLEOTIDE SEQUENCE [LARGE SCALE GENOMIC DNA]</scope>
    <source>
        <strain evidence="1 2">381-IL-28</strain>
    </source>
</reference>
<comment type="caution">
    <text evidence="1">The sequence shown here is derived from an EMBL/GenBank/DDBJ whole genome shotgun (WGS) entry which is preliminary data.</text>
</comment>
<keyword evidence="2" id="KW-1185">Reference proteome</keyword>
<sequence length="36" mass="3966">MHAKAPRSILFGQGAFLVQKNYPLTNMSEGKTGWAD</sequence>
<dbReference type="EMBL" id="JMHU01000008">
    <property type="protein sequence ID" value="KDA46061.1"/>
    <property type="molecule type" value="Genomic_DNA"/>
</dbReference>